<reference evidence="2" key="1">
    <citation type="submission" date="2022-07" db="EMBL/GenBank/DDBJ databases">
        <title>The genome of Lyophyllum shimeji provides insight into the initial evolution of ectomycorrhizal fungal genome.</title>
        <authorList>
            <person name="Kobayashi Y."/>
            <person name="Shibata T."/>
            <person name="Hirakawa H."/>
            <person name="Shigenobu S."/>
            <person name="Nishiyama T."/>
            <person name="Yamada A."/>
            <person name="Hasebe M."/>
            <person name="Kawaguchi M."/>
        </authorList>
    </citation>
    <scope>NUCLEOTIDE SEQUENCE</scope>
    <source>
        <strain evidence="2">AT787</strain>
    </source>
</reference>
<dbReference type="AlphaFoldDB" id="A0A9P3PYZ9"/>
<dbReference type="InterPro" id="IPR052925">
    <property type="entry name" value="Phage_Integrase-like_Recomb"/>
</dbReference>
<evidence type="ECO:0000313" key="3">
    <source>
        <dbReference type="Proteomes" id="UP001063166"/>
    </source>
</evidence>
<evidence type="ECO:0000313" key="2">
    <source>
        <dbReference type="EMBL" id="GLB43817.1"/>
    </source>
</evidence>
<protein>
    <submittedName>
        <fullName evidence="2">DNA breaking-rejoining enzyme</fullName>
    </submittedName>
</protein>
<dbReference type="OrthoDB" id="3254696at2759"/>
<dbReference type="PANTHER" id="PTHR34605">
    <property type="entry name" value="PHAGE_INTEGRASE DOMAIN-CONTAINING PROTEIN"/>
    <property type="match status" value="1"/>
</dbReference>
<keyword evidence="3" id="KW-1185">Reference proteome</keyword>
<dbReference type="Proteomes" id="UP001063166">
    <property type="component" value="Unassembled WGS sequence"/>
</dbReference>
<dbReference type="InterPro" id="IPR013762">
    <property type="entry name" value="Integrase-like_cat_sf"/>
</dbReference>
<name>A0A9P3PYZ9_LYOSH</name>
<organism evidence="2 3">
    <name type="scientific">Lyophyllum shimeji</name>
    <name type="common">Hon-shimeji</name>
    <name type="synonym">Tricholoma shimeji</name>
    <dbReference type="NCBI Taxonomy" id="47721"/>
    <lineage>
        <taxon>Eukaryota</taxon>
        <taxon>Fungi</taxon>
        <taxon>Dikarya</taxon>
        <taxon>Basidiomycota</taxon>
        <taxon>Agaricomycotina</taxon>
        <taxon>Agaricomycetes</taxon>
        <taxon>Agaricomycetidae</taxon>
        <taxon>Agaricales</taxon>
        <taxon>Tricholomatineae</taxon>
        <taxon>Lyophyllaceae</taxon>
        <taxon>Lyophyllum</taxon>
    </lineage>
</organism>
<feature type="non-terminal residue" evidence="2">
    <location>
        <position position="1"/>
    </location>
</feature>
<dbReference type="GO" id="GO:0015074">
    <property type="term" value="P:DNA integration"/>
    <property type="evidence" value="ECO:0007669"/>
    <property type="project" value="InterPro"/>
</dbReference>
<proteinExistence type="predicted"/>
<dbReference type="InterPro" id="IPR011010">
    <property type="entry name" value="DNA_brk_join_enz"/>
</dbReference>
<comment type="caution">
    <text evidence="2">The sequence shown here is derived from an EMBL/GenBank/DDBJ whole genome shotgun (WGS) entry which is preliminary data.</text>
</comment>
<dbReference type="Gene3D" id="1.10.443.10">
    <property type="entry name" value="Intergrase catalytic core"/>
    <property type="match status" value="2"/>
</dbReference>
<dbReference type="SUPFAM" id="SSF56349">
    <property type="entry name" value="DNA breaking-rejoining enzymes"/>
    <property type="match status" value="2"/>
</dbReference>
<dbReference type="GO" id="GO:0006310">
    <property type="term" value="P:DNA recombination"/>
    <property type="evidence" value="ECO:0007669"/>
    <property type="project" value="UniProtKB-KW"/>
</dbReference>
<keyword evidence="1" id="KW-0233">DNA recombination</keyword>
<evidence type="ECO:0000256" key="1">
    <source>
        <dbReference type="ARBA" id="ARBA00023172"/>
    </source>
</evidence>
<accession>A0A9P3PYZ9</accession>
<dbReference type="PANTHER" id="PTHR34605:SF3">
    <property type="entry name" value="P CELL-TYPE AGGLUTINATION PROTEIN MAP4-LIKE-RELATED"/>
    <property type="match status" value="1"/>
</dbReference>
<dbReference type="EMBL" id="BRPK01000015">
    <property type="protein sequence ID" value="GLB43817.1"/>
    <property type="molecule type" value="Genomic_DNA"/>
</dbReference>
<dbReference type="GO" id="GO:0003677">
    <property type="term" value="F:DNA binding"/>
    <property type="evidence" value="ECO:0007669"/>
    <property type="project" value="InterPro"/>
</dbReference>
<gene>
    <name evidence="2" type="ORF">LshimejAT787_1500010</name>
</gene>
<sequence>ALAKFDPVFHTSRASANLKFFHVSGGCEYASCHIPWTKTTGRKGATITVTDNGELLSPYLALKHHLHANAAVPADAPLFAFESGDTASGWAPLTREWFLERCNAVWSAAGLTRVSGHSFRIGGATGAPFAWYPAGHRAGPRSVAVAGFSALLAEGGGHSPHVLVQGCAHVATQWNGFGYYIIYLQVHSCAPRFYNSLRYGPAWVGESVFTTVVGWWLLLLFVLPRLHPTWVWHEHRELRWLKTKRPALPWAPVRPPLPSARLSSGPAFVPVNGCMLGSLSIRSVLSLISLTLPLNILFRNSFSLRSTPWHPRLARSTYRAGLLRFTNLKFFCVTDGCEYASFYVSWMKTTGHRGTTITVTDNGELLSPYLALKHHLHANTAVPANAPLFAFESGDTASGWPPLTHKWFLERCNTVWSAAGLTHVSGHSFRIGGVTEFLLRGTPPDIVRVLGRWQSQAFLLYQRKVEAILPQFLSGALRSSRLAQLRNSMEMFPPRVLLQLP</sequence>